<dbReference type="Proteomes" id="UP000344450">
    <property type="component" value="Chromosome"/>
</dbReference>
<feature type="transmembrane region" description="Helical" evidence="1">
    <location>
        <begin position="97"/>
        <end position="118"/>
    </location>
</feature>
<dbReference type="RefSeq" id="WP_153742563.1">
    <property type="nucleotide sequence ID" value="NZ_CP045843.1"/>
</dbReference>
<dbReference type="GeneID" id="91972273"/>
<dbReference type="EMBL" id="CP045845">
    <property type="protein sequence ID" value="QGH29557.1"/>
    <property type="molecule type" value="Genomic_DNA"/>
</dbReference>
<evidence type="ECO:0000313" key="2">
    <source>
        <dbReference type="EMBL" id="QGH29557.1"/>
    </source>
</evidence>
<evidence type="ECO:0000256" key="1">
    <source>
        <dbReference type="SAM" id="Phobius"/>
    </source>
</evidence>
<keyword evidence="1" id="KW-0812">Transmembrane</keyword>
<proteinExistence type="predicted"/>
<evidence type="ECO:0000313" key="3">
    <source>
        <dbReference type="Proteomes" id="UP000344450"/>
    </source>
</evidence>
<organism evidence="2 3">
    <name type="scientific">Kluyvera intermedia</name>
    <name type="common">Enterobacter intermedius</name>
    <dbReference type="NCBI Taxonomy" id="61648"/>
    <lineage>
        <taxon>Bacteria</taxon>
        <taxon>Pseudomonadati</taxon>
        <taxon>Pseudomonadota</taxon>
        <taxon>Gammaproteobacteria</taxon>
        <taxon>Enterobacterales</taxon>
        <taxon>Enterobacteriaceae</taxon>
        <taxon>Kluyvera</taxon>
    </lineage>
</organism>
<sequence>MTKWFGIDYKTVILGRVLKLFAINSFFIFGFIAIYLQYKYDPNVTWLKDINSALSGRLNLGHQGIEQYGITLFGSLIEYVPILDADKFNNFFYIDSAYLQLLLTNGLVIYALVLIGYYRLGKIIAEKNEPIFGIVIIFLLFHSMTDPQLLAGEFNPFMLCIAYYGTANIKENLLK</sequence>
<feature type="transmembrane region" description="Helical" evidence="1">
    <location>
        <begin position="20"/>
        <end position="38"/>
    </location>
</feature>
<keyword evidence="1" id="KW-0472">Membrane</keyword>
<keyword evidence="3" id="KW-1185">Reference proteome</keyword>
<protein>
    <submittedName>
        <fullName evidence="2">Uncharacterized protein</fullName>
    </submittedName>
</protein>
<name>A0ABX6DQ85_KLUIN</name>
<reference evidence="2 3" key="1">
    <citation type="submission" date="2019-10" db="EMBL/GenBank/DDBJ databases">
        <title>Complete genome sequencing of drug resistant plasmids in Kluyvera intermedia.</title>
        <authorList>
            <person name="Ke C."/>
            <person name="Jian S."/>
        </authorList>
    </citation>
    <scope>NUCLEOTIDE SEQUENCE [LARGE SCALE GENOMIC DNA]</scope>
    <source>
        <strain evidence="2 3">N2-1</strain>
    </source>
</reference>
<gene>
    <name evidence="2" type="ORF">GHC21_07680</name>
</gene>
<keyword evidence="1" id="KW-1133">Transmembrane helix</keyword>
<accession>A0ABX6DQ85</accession>
<feature type="transmembrane region" description="Helical" evidence="1">
    <location>
        <begin position="130"/>
        <end position="149"/>
    </location>
</feature>